<accession>A0AC59YPC3</accession>
<gene>
    <name evidence="1" type="ORF">MRATA1EN22A_LOCUS8754</name>
</gene>
<organism evidence="1 2">
    <name type="scientific">Rangifer tarandus platyrhynchus</name>
    <name type="common">Svalbard reindeer</name>
    <dbReference type="NCBI Taxonomy" id="3082113"/>
    <lineage>
        <taxon>Eukaryota</taxon>
        <taxon>Metazoa</taxon>
        <taxon>Chordata</taxon>
        <taxon>Craniata</taxon>
        <taxon>Vertebrata</taxon>
        <taxon>Euteleostomi</taxon>
        <taxon>Mammalia</taxon>
        <taxon>Eutheria</taxon>
        <taxon>Laurasiatheria</taxon>
        <taxon>Artiodactyla</taxon>
        <taxon>Ruminantia</taxon>
        <taxon>Pecora</taxon>
        <taxon>Cervidae</taxon>
        <taxon>Odocoileinae</taxon>
        <taxon>Rangifer</taxon>
    </lineage>
</organism>
<protein>
    <submittedName>
        <fullName evidence="1">Uncharacterized protein</fullName>
    </submittedName>
</protein>
<evidence type="ECO:0000313" key="2">
    <source>
        <dbReference type="Proteomes" id="UP001162501"/>
    </source>
</evidence>
<reference evidence="1" key="1">
    <citation type="submission" date="2023-05" db="EMBL/GenBank/DDBJ databases">
        <authorList>
            <consortium name="ELIXIR-Norway"/>
        </authorList>
    </citation>
    <scope>NUCLEOTIDE SEQUENCE</scope>
</reference>
<dbReference type="Proteomes" id="UP001162501">
    <property type="component" value="Chromosome 19"/>
</dbReference>
<proteinExistence type="predicted"/>
<sequence>MLAVGVSGSGRESRVSDVWTCFVGPKAPAHTAGGSLPQGPCGLTSPLTVGPSPRPLGREVWLPGQDGPGASGAQGRPVTGPAARSLGHSGTTGLLASQELSEVVSGPAEPGGSLRVKHADCTARDPLPAVLGDAPRAPPSSGQKVEL</sequence>
<name>A0AC59YPC3_RANTA</name>
<evidence type="ECO:0000313" key="1">
    <source>
        <dbReference type="EMBL" id="CAM9877656.1"/>
    </source>
</evidence>
<reference evidence="1" key="2">
    <citation type="submission" date="2025-03" db="EMBL/GenBank/DDBJ databases">
        <authorList>
            <consortium name="ELIXIR-Norway"/>
            <consortium name="Elixir Norway"/>
        </authorList>
    </citation>
    <scope>NUCLEOTIDE SEQUENCE</scope>
</reference>
<dbReference type="EMBL" id="OX596103">
    <property type="protein sequence ID" value="CAM9877656.1"/>
    <property type="molecule type" value="Genomic_DNA"/>
</dbReference>